<dbReference type="GO" id="GO:0060261">
    <property type="term" value="P:positive regulation of transcription initiation by RNA polymerase II"/>
    <property type="evidence" value="ECO:0007669"/>
    <property type="project" value="TreeGrafter"/>
</dbReference>
<organism evidence="9 10">
    <name type="scientific">Camelus dromedarius</name>
    <name type="common">Dromedary</name>
    <name type="synonym">Arabian camel</name>
    <dbReference type="NCBI Taxonomy" id="9838"/>
    <lineage>
        <taxon>Eukaryota</taxon>
        <taxon>Metazoa</taxon>
        <taxon>Chordata</taxon>
        <taxon>Craniata</taxon>
        <taxon>Vertebrata</taxon>
        <taxon>Euteleostomi</taxon>
        <taxon>Mammalia</taxon>
        <taxon>Eutheria</taxon>
        <taxon>Laurasiatheria</taxon>
        <taxon>Artiodactyla</taxon>
        <taxon>Tylopoda</taxon>
        <taxon>Camelidae</taxon>
        <taxon>Camelus</taxon>
    </lineage>
</organism>
<keyword evidence="10" id="KW-1185">Reference proteome</keyword>
<evidence type="ECO:0000256" key="3">
    <source>
        <dbReference type="ARBA" id="ARBA00019693"/>
    </source>
</evidence>
<dbReference type="AlphaFoldDB" id="A0A5N4D0A9"/>
<dbReference type="Proteomes" id="UP000299084">
    <property type="component" value="Unassembled WGS sequence"/>
</dbReference>
<evidence type="ECO:0000313" key="10">
    <source>
        <dbReference type="Proteomes" id="UP000299084"/>
    </source>
</evidence>
<evidence type="ECO:0000256" key="5">
    <source>
        <dbReference type="ARBA" id="ARBA00023159"/>
    </source>
</evidence>
<dbReference type="EMBL" id="JWIN03000017">
    <property type="protein sequence ID" value="KAB1264487.1"/>
    <property type="molecule type" value="Genomic_DNA"/>
</dbReference>
<dbReference type="Pfam" id="PF11277">
    <property type="entry name" value="Med24_N"/>
    <property type="match status" value="1"/>
</dbReference>
<gene>
    <name evidence="9" type="ORF">Cadr_000020012</name>
</gene>
<evidence type="ECO:0000256" key="4">
    <source>
        <dbReference type="ARBA" id="ARBA00023015"/>
    </source>
</evidence>
<comment type="caution">
    <text evidence="9">The sequence shown here is derived from an EMBL/GenBank/DDBJ whole genome shotgun (WGS) entry which is preliminary data.</text>
</comment>
<proteinExistence type="inferred from homology"/>
<keyword evidence="7" id="KW-0539">Nucleus</keyword>
<evidence type="ECO:0000256" key="2">
    <source>
        <dbReference type="ARBA" id="ARBA00007864"/>
    </source>
</evidence>
<keyword evidence="6" id="KW-0804">Transcription</keyword>
<keyword evidence="5" id="KW-0010">Activator</keyword>
<evidence type="ECO:0000256" key="7">
    <source>
        <dbReference type="ARBA" id="ARBA00023242"/>
    </source>
</evidence>
<keyword evidence="4" id="KW-0805">Transcription regulation</keyword>
<dbReference type="InterPro" id="IPR021429">
    <property type="entry name" value="Mediator_Med24"/>
</dbReference>
<comment type="similarity">
    <text evidence="2">Belongs to the Mediator complex subunit 24 family.</text>
</comment>
<comment type="subcellular location">
    <subcellularLocation>
        <location evidence="1">Nucleus</location>
    </subcellularLocation>
</comment>
<accession>A0A5N4D0A9</accession>
<dbReference type="PANTHER" id="PTHR12898:SF1">
    <property type="entry name" value="MEDIATOR OF RNA POLYMERASE II TRANSCRIPTION SUBUNIT 24"/>
    <property type="match status" value="1"/>
</dbReference>
<evidence type="ECO:0000256" key="6">
    <source>
        <dbReference type="ARBA" id="ARBA00023163"/>
    </source>
</evidence>
<dbReference type="PANTHER" id="PTHR12898">
    <property type="entry name" value="MEDIATOR OF RNA POLYMERASE II TRANSCRIPTION SUBUNIT 24"/>
    <property type="match status" value="1"/>
</dbReference>
<evidence type="ECO:0000256" key="8">
    <source>
        <dbReference type="ARBA" id="ARBA00031960"/>
    </source>
</evidence>
<name>A0A5N4D0A9_CAMDR</name>
<evidence type="ECO:0000256" key="1">
    <source>
        <dbReference type="ARBA" id="ARBA00004123"/>
    </source>
</evidence>
<reference evidence="9 10" key="1">
    <citation type="journal article" date="2019" name="Mol. Ecol. Resour.">
        <title>Improving Illumina assemblies with Hi-C and long reads: an example with the North African dromedary.</title>
        <authorList>
            <person name="Elbers J.P."/>
            <person name="Rogers M.F."/>
            <person name="Perelman P.L."/>
            <person name="Proskuryakova A.A."/>
            <person name="Serdyukova N.A."/>
            <person name="Johnson W.E."/>
            <person name="Horin P."/>
            <person name="Corander J."/>
            <person name="Murphy D."/>
            <person name="Burger P.A."/>
        </authorList>
    </citation>
    <scope>NUCLEOTIDE SEQUENCE [LARGE SCALE GENOMIC DNA]</scope>
    <source>
        <strain evidence="9">Drom800</strain>
        <tissue evidence="9">Blood</tissue>
    </source>
</reference>
<dbReference type="GO" id="GO:0003712">
    <property type="term" value="F:transcription coregulator activity"/>
    <property type="evidence" value="ECO:0007669"/>
    <property type="project" value="TreeGrafter"/>
</dbReference>
<sequence length="172" mass="18928">MKEFFPKGAAWDILNLAEALLGQAMIGPSPDPLILSYLKYAISSQMVSCSSVLTAIRKFDDFSQDLCVQALLGIMDMFSGGYSGWSQQPPAPEPGRAAWHALIRGIPIMLSVHSEQLHKTGFPTIHAVVLLEGTKNLTELVSFCCDLLVFLICWIRSIYNGDVEATDVNYQC</sequence>
<dbReference type="GO" id="GO:0016592">
    <property type="term" value="C:mediator complex"/>
    <property type="evidence" value="ECO:0007669"/>
    <property type="project" value="InterPro"/>
</dbReference>
<protein>
    <recommendedName>
        <fullName evidence="3">Mediator of RNA polymerase II transcription subunit 24</fullName>
    </recommendedName>
    <alternativeName>
        <fullName evidence="8">Mediator complex subunit 24</fullName>
    </alternativeName>
</protein>
<evidence type="ECO:0000313" key="9">
    <source>
        <dbReference type="EMBL" id="KAB1264487.1"/>
    </source>
</evidence>